<proteinExistence type="predicted"/>
<dbReference type="Pfam" id="PF03050">
    <property type="entry name" value="DDE_Tnp_IS66"/>
    <property type="match status" value="1"/>
</dbReference>
<dbReference type="EMBL" id="JBGMEL010000036">
    <property type="protein sequence ID" value="MFA0792653.1"/>
    <property type="molecule type" value="Genomic_DNA"/>
</dbReference>
<name>A0ABV4NT25_9GAMM</name>
<dbReference type="RefSeq" id="WP_371845027.1">
    <property type="nucleotide sequence ID" value="NZ_JBGMEL010000036.1"/>
</dbReference>
<sequence>MPKAKFTESVQAHLIASKLDDRQPFYHLEEQFETRAGFSFPRQTMARTVIDCATPRQPLINFLIDGVIGYDIGA</sequence>
<reference evidence="2 3" key="1">
    <citation type="submission" date="2024-08" db="EMBL/GenBank/DDBJ databases">
        <authorList>
            <person name="Ishaq N."/>
        </authorList>
    </citation>
    <scope>NUCLEOTIDE SEQUENCE [LARGE SCALE GENOMIC DNA]</scope>
    <source>
        <strain evidence="2 3">JCM 30400</strain>
    </source>
</reference>
<evidence type="ECO:0000259" key="1">
    <source>
        <dbReference type="Pfam" id="PF03050"/>
    </source>
</evidence>
<keyword evidence="3" id="KW-1185">Reference proteome</keyword>
<evidence type="ECO:0000313" key="3">
    <source>
        <dbReference type="Proteomes" id="UP001569414"/>
    </source>
</evidence>
<feature type="domain" description="Transposase IS66 central" evidence="1">
    <location>
        <begin position="5"/>
        <end position="65"/>
    </location>
</feature>
<organism evidence="2 3">
    <name type="scientific">Microbulbifer echini</name>
    <dbReference type="NCBI Taxonomy" id="1529067"/>
    <lineage>
        <taxon>Bacteria</taxon>
        <taxon>Pseudomonadati</taxon>
        <taxon>Pseudomonadota</taxon>
        <taxon>Gammaproteobacteria</taxon>
        <taxon>Cellvibrionales</taxon>
        <taxon>Microbulbiferaceae</taxon>
        <taxon>Microbulbifer</taxon>
    </lineage>
</organism>
<dbReference type="InterPro" id="IPR004291">
    <property type="entry name" value="Transposase_IS66_central"/>
</dbReference>
<accession>A0ABV4NT25</accession>
<evidence type="ECO:0000313" key="2">
    <source>
        <dbReference type="EMBL" id="MFA0792653.1"/>
    </source>
</evidence>
<gene>
    <name evidence="2" type="ORF">ACCI51_19130</name>
</gene>
<comment type="caution">
    <text evidence="2">The sequence shown here is derived from an EMBL/GenBank/DDBJ whole genome shotgun (WGS) entry which is preliminary data.</text>
</comment>
<protein>
    <submittedName>
        <fullName evidence="2">Transposase</fullName>
    </submittedName>
</protein>
<dbReference type="Proteomes" id="UP001569414">
    <property type="component" value="Unassembled WGS sequence"/>
</dbReference>